<dbReference type="SUPFAM" id="SSF75615">
    <property type="entry name" value="Siroheme synthase middle domains-like"/>
    <property type="match status" value="1"/>
</dbReference>
<feature type="domain" description="Siroheme biosynthesis protein Met8 C-terminal" evidence="8">
    <location>
        <begin position="153"/>
        <end position="213"/>
    </location>
</feature>
<evidence type="ECO:0000256" key="1">
    <source>
        <dbReference type="ARBA" id="ARBA00005010"/>
    </source>
</evidence>
<dbReference type="InterPro" id="IPR036291">
    <property type="entry name" value="NAD(P)-bd_dom_sf"/>
</dbReference>
<dbReference type="SUPFAM" id="SSF51735">
    <property type="entry name" value="NAD(P)-binding Rossmann-fold domains"/>
    <property type="match status" value="1"/>
</dbReference>
<dbReference type="GeneID" id="36514541"/>
<dbReference type="UniPathway" id="UPA00262">
    <property type="reaction ID" value="UER00222"/>
</dbReference>
<dbReference type="Pfam" id="PF14823">
    <property type="entry name" value="Sirohm_synth_C"/>
    <property type="match status" value="1"/>
</dbReference>
<dbReference type="EC" id="1.3.1.76" evidence="2"/>
<dbReference type="Gene3D" id="3.40.50.720">
    <property type="entry name" value="NAD(P)-binding Rossmann-like Domain"/>
    <property type="match status" value="1"/>
</dbReference>
<evidence type="ECO:0000256" key="4">
    <source>
        <dbReference type="ARBA" id="ARBA00023027"/>
    </source>
</evidence>
<keyword evidence="11" id="KW-1185">Reference proteome</keyword>
<feature type="domain" description="Siroheme synthase central" evidence="9">
    <location>
        <begin position="120"/>
        <end position="145"/>
    </location>
</feature>
<dbReference type="RefSeq" id="XP_024663118.1">
    <property type="nucleotide sequence ID" value="XM_024807350.1"/>
</dbReference>
<dbReference type="GO" id="GO:0043115">
    <property type="term" value="F:precorrin-2 dehydrogenase activity"/>
    <property type="evidence" value="ECO:0007669"/>
    <property type="project" value="UniProtKB-EC"/>
</dbReference>
<dbReference type="STRING" id="45607.A0A2T0FDU4"/>
<dbReference type="InterPro" id="IPR028161">
    <property type="entry name" value="Met8-like"/>
</dbReference>
<dbReference type="AlphaFoldDB" id="A0A2T0FDU4"/>
<evidence type="ECO:0000256" key="2">
    <source>
        <dbReference type="ARBA" id="ARBA00012400"/>
    </source>
</evidence>
<evidence type="ECO:0000259" key="9">
    <source>
        <dbReference type="Pfam" id="PF14824"/>
    </source>
</evidence>
<dbReference type="GO" id="GO:0004325">
    <property type="term" value="F:ferrochelatase activity"/>
    <property type="evidence" value="ECO:0007669"/>
    <property type="project" value="InterPro"/>
</dbReference>
<dbReference type="PANTHER" id="PTHR35330">
    <property type="entry name" value="SIROHEME BIOSYNTHESIS PROTEIN MET8"/>
    <property type="match status" value="1"/>
</dbReference>
<comment type="pathway">
    <text evidence="1">Porphyrin-containing compound metabolism; siroheme biosynthesis; sirohydrochlorin from precorrin-2: step 1/1.</text>
</comment>
<evidence type="ECO:0000259" key="8">
    <source>
        <dbReference type="Pfam" id="PF14823"/>
    </source>
</evidence>
<evidence type="ECO:0000256" key="3">
    <source>
        <dbReference type="ARBA" id="ARBA00023002"/>
    </source>
</evidence>
<dbReference type="EMBL" id="NDIQ01000001">
    <property type="protein sequence ID" value="PRT53172.1"/>
    <property type="molecule type" value="Genomic_DNA"/>
</dbReference>
<dbReference type="Proteomes" id="UP000238350">
    <property type="component" value="Unassembled WGS sequence"/>
</dbReference>
<keyword evidence="5" id="KW-0627">Porphyrin biosynthesis</keyword>
<dbReference type="Pfam" id="PF14824">
    <property type="entry name" value="Sirohm_synth_M"/>
    <property type="match status" value="1"/>
</dbReference>
<feature type="region of interest" description="Disordered" evidence="7">
    <location>
        <begin position="216"/>
        <end position="272"/>
    </location>
</feature>
<sequence>MLPIAYQLEHKPVLVVGGGDVGTSRVERLLRVKADITLVCPDATPELEKLERDKKLTWIRRRMDIETDLQSQHWAMVLTAIDDRETSIEAAKRARELRIPVNAADIPEFCDFYFGSTIERGPLQVMVSTGGAAPRLARRIRMALENFIDELEVEGAITRVSKLRSQLRQKLSGQDRDTTKRRMALMSDVCDENSFAELAAFSDENIEEMIENMLLESDSPEPTPETTEHVTSPPDPEGPQPWHSLVREAIQCGNGPEPEVPPYPFKQAPRKS</sequence>
<dbReference type="OrthoDB" id="1721126at2759"/>
<organism evidence="10 11">
    <name type="scientific">Wickerhamiella sorbophila</name>
    <dbReference type="NCBI Taxonomy" id="45607"/>
    <lineage>
        <taxon>Eukaryota</taxon>
        <taxon>Fungi</taxon>
        <taxon>Dikarya</taxon>
        <taxon>Ascomycota</taxon>
        <taxon>Saccharomycotina</taxon>
        <taxon>Dipodascomycetes</taxon>
        <taxon>Dipodascales</taxon>
        <taxon>Trichomonascaceae</taxon>
        <taxon>Wickerhamiella</taxon>
    </lineage>
</organism>
<dbReference type="Gene3D" id="3.30.160.110">
    <property type="entry name" value="Siroheme synthase, domain 2"/>
    <property type="match status" value="1"/>
</dbReference>
<comment type="caution">
    <text evidence="10">The sequence shown here is derived from an EMBL/GenBank/DDBJ whole genome shotgun (WGS) entry which is preliminary data.</text>
</comment>
<evidence type="ECO:0000256" key="6">
    <source>
        <dbReference type="ARBA" id="ARBA00047561"/>
    </source>
</evidence>
<evidence type="ECO:0000313" key="10">
    <source>
        <dbReference type="EMBL" id="PRT53172.1"/>
    </source>
</evidence>
<dbReference type="InterPro" id="IPR028281">
    <property type="entry name" value="Sirohaem_synthase_central"/>
</dbReference>
<dbReference type="GO" id="GO:0019354">
    <property type="term" value="P:siroheme biosynthetic process"/>
    <property type="evidence" value="ECO:0007669"/>
    <property type="project" value="UniProtKB-UniPathway"/>
</dbReference>
<keyword evidence="4" id="KW-0520">NAD</keyword>
<proteinExistence type="predicted"/>
<accession>A0A2T0FDU4</accession>
<evidence type="ECO:0000313" key="11">
    <source>
        <dbReference type="Proteomes" id="UP000238350"/>
    </source>
</evidence>
<evidence type="ECO:0000256" key="7">
    <source>
        <dbReference type="SAM" id="MobiDB-lite"/>
    </source>
</evidence>
<protein>
    <recommendedName>
        <fullName evidence="2">precorrin-2 dehydrogenase</fullName>
        <ecNumber evidence="2">1.3.1.76</ecNumber>
    </recommendedName>
</protein>
<dbReference type="InterPro" id="IPR006367">
    <property type="entry name" value="Sirohaem_synthase_N"/>
</dbReference>
<evidence type="ECO:0000256" key="5">
    <source>
        <dbReference type="ARBA" id="ARBA00023244"/>
    </source>
</evidence>
<dbReference type="PANTHER" id="PTHR35330:SF1">
    <property type="entry name" value="SIROHEME BIOSYNTHESIS PROTEIN MET8"/>
    <property type="match status" value="1"/>
</dbReference>
<dbReference type="InterPro" id="IPR028162">
    <property type="entry name" value="Met8_C"/>
</dbReference>
<gene>
    <name evidence="10" type="ORF">B9G98_00792</name>
</gene>
<reference evidence="10 11" key="1">
    <citation type="submission" date="2017-04" db="EMBL/GenBank/DDBJ databases">
        <title>Genome sequencing of [Candida] sorbophila.</title>
        <authorList>
            <person name="Ahn J.O."/>
        </authorList>
    </citation>
    <scope>NUCLEOTIDE SEQUENCE [LARGE SCALE GENOMIC DNA]</scope>
    <source>
        <strain evidence="10 11">DS02</strain>
    </source>
</reference>
<dbReference type="Pfam" id="PF13241">
    <property type="entry name" value="NAD_binding_7"/>
    <property type="match status" value="1"/>
</dbReference>
<name>A0A2T0FDU4_9ASCO</name>
<comment type="catalytic activity">
    <reaction evidence="6">
        <text>precorrin-2 + NAD(+) = sirohydrochlorin + NADH + 2 H(+)</text>
        <dbReference type="Rhea" id="RHEA:15613"/>
        <dbReference type="ChEBI" id="CHEBI:15378"/>
        <dbReference type="ChEBI" id="CHEBI:57540"/>
        <dbReference type="ChEBI" id="CHEBI:57945"/>
        <dbReference type="ChEBI" id="CHEBI:58351"/>
        <dbReference type="ChEBI" id="CHEBI:58827"/>
        <dbReference type="EC" id="1.3.1.76"/>
    </reaction>
</comment>
<keyword evidence="3" id="KW-0560">Oxidoreductase</keyword>
<dbReference type="NCBIfam" id="TIGR01470">
    <property type="entry name" value="cysG_Nterm"/>
    <property type="match status" value="1"/>
</dbReference>
<dbReference type="Gene3D" id="1.10.3280.10">
    <property type="entry name" value="Siroheme synthase, domain 3"/>
    <property type="match status" value="1"/>
</dbReference>